<name>A0A1S1WZK1_9NEIS</name>
<comment type="caution">
    <text evidence="2">The sequence shown here is derived from an EMBL/GenBank/DDBJ whole genome shotgun (WGS) entry which is preliminary data.</text>
</comment>
<dbReference type="STRING" id="1903179.BI347_03055"/>
<protein>
    <submittedName>
        <fullName evidence="2">Uncharacterized protein</fullName>
    </submittedName>
</protein>
<evidence type="ECO:0000313" key="3">
    <source>
        <dbReference type="Proteomes" id="UP000180088"/>
    </source>
</evidence>
<accession>A0A1S1WZK1</accession>
<dbReference type="AlphaFoldDB" id="A0A1S1WZK1"/>
<dbReference type="EMBL" id="MKCS01000001">
    <property type="protein sequence ID" value="OHX12595.1"/>
    <property type="molecule type" value="Genomic_DNA"/>
</dbReference>
<organism evidence="2 3">
    <name type="scientific">Chromobacterium sphagni</name>
    <dbReference type="NCBI Taxonomy" id="1903179"/>
    <lineage>
        <taxon>Bacteria</taxon>
        <taxon>Pseudomonadati</taxon>
        <taxon>Pseudomonadota</taxon>
        <taxon>Betaproteobacteria</taxon>
        <taxon>Neisseriales</taxon>
        <taxon>Chromobacteriaceae</taxon>
        <taxon>Chromobacterium</taxon>
    </lineage>
</organism>
<reference evidence="2 3" key="1">
    <citation type="submission" date="2016-09" db="EMBL/GenBank/DDBJ databases">
        <title>Chromobacterium muskegensis sp. nov., an insecticidal bacterium isolated from Sphagnum bogs.</title>
        <authorList>
            <person name="Sparks M.E."/>
            <person name="Blackburn M.B."/>
            <person name="Gundersen-Rindal D.E."/>
            <person name="Mitchell A."/>
            <person name="Farrar R."/>
            <person name="Kuhar D."/>
        </authorList>
    </citation>
    <scope>NUCLEOTIDE SEQUENCE [LARGE SCALE GENOMIC DNA]</scope>
    <source>
        <strain evidence="2 3">37-2</strain>
    </source>
</reference>
<evidence type="ECO:0000313" key="2">
    <source>
        <dbReference type="EMBL" id="OHX12595.1"/>
    </source>
</evidence>
<dbReference type="Proteomes" id="UP000180088">
    <property type="component" value="Unassembled WGS sequence"/>
</dbReference>
<dbReference type="OrthoDB" id="6905505at2"/>
<sequence>MADTPLNPALRQVAEQYLGRSLQPQETQTLAAFQQNAQSASPQLAPIQQARQQTQHAISHGHQHANANMRDLLSSIQASSSQALQVQEAEEQAILKLLEGTQSLAELRPSSLQPAMGTLQPGSQLALSQIAGHLSNLARQEVEQCFQQYFGPLSAQLQEVVMKLQAMDAAALSSPQTTPPPQPGPAQDAATPAMPPAAPSAPAIPPAAAAPGVADTLVAPVASAASDVHSPPSTPFMQ</sequence>
<proteinExistence type="predicted"/>
<feature type="compositionally biased region" description="Pro residues" evidence="1">
    <location>
        <begin position="193"/>
        <end position="205"/>
    </location>
</feature>
<evidence type="ECO:0000256" key="1">
    <source>
        <dbReference type="SAM" id="MobiDB-lite"/>
    </source>
</evidence>
<feature type="region of interest" description="Disordered" evidence="1">
    <location>
        <begin position="171"/>
        <end position="209"/>
    </location>
</feature>
<gene>
    <name evidence="2" type="ORF">BI347_03055</name>
</gene>
<dbReference type="RefSeq" id="WP_139166854.1">
    <property type="nucleotide sequence ID" value="NZ_MKCS01000001.1"/>
</dbReference>